<dbReference type="Pfam" id="PF24175">
    <property type="entry name" value="SU10_adaptor"/>
    <property type="match status" value="1"/>
</dbReference>
<accession>A0A0F8Z0N7</accession>
<organism evidence="1">
    <name type="scientific">marine sediment metagenome</name>
    <dbReference type="NCBI Taxonomy" id="412755"/>
    <lineage>
        <taxon>unclassified sequences</taxon>
        <taxon>metagenomes</taxon>
        <taxon>ecological metagenomes</taxon>
    </lineage>
</organism>
<reference evidence="1" key="1">
    <citation type="journal article" date="2015" name="Nature">
        <title>Complex archaea that bridge the gap between prokaryotes and eukaryotes.</title>
        <authorList>
            <person name="Spang A."/>
            <person name="Saw J.H."/>
            <person name="Jorgensen S.L."/>
            <person name="Zaremba-Niedzwiedzka K."/>
            <person name="Martijn J."/>
            <person name="Lind A.E."/>
            <person name="van Eijk R."/>
            <person name="Schleper C."/>
            <person name="Guy L."/>
            <person name="Ettema T.J."/>
        </authorList>
    </citation>
    <scope>NUCLEOTIDE SEQUENCE</scope>
</reference>
<dbReference type="InterPro" id="IPR056209">
    <property type="entry name" value="SU10_adaptor"/>
</dbReference>
<dbReference type="EMBL" id="LAZR01053937">
    <property type="protein sequence ID" value="KKK79635.1"/>
    <property type="molecule type" value="Genomic_DNA"/>
</dbReference>
<comment type="caution">
    <text evidence="1">The sequence shown here is derived from an EMBL/GenBank/DDBJ whole genome shotgun (WGS) entry which is preliminary data.</text>
</comment>
<sequence>MGTLNLTSLISQIKLHHANRSDLTDQIIIDKLNLVQERLARIWEWEELDNGEEVTIVITATPKDDKTITLVNTYRDIYSVRLITGANTGRSRKLDYISKRTFDNLFPEPEFDARSEPTVYTVWQNKLELYRVPELADTIVVRGMKWADAFSSGIGSAKSDFDRKDDILIYWTVSMVWDHLGEYERAKRFFGISQTMLD</sequence>
<evidence type="ECO:0000313" key="1">
    <source>
        <dbReference type="EMBL" id="KKK79635.1"/>
    </source>
</evidence>
<dbReference type="AlphaFoldDB" id="A0A0F8Z0N7"/>
<gene>
    <name evidence="1" type="ORF">LCGC14_2831500</name>
</gene>
<protein>
    <submittedName>
        <fullName evidence="1">Uncharacterized protein</fullName>
    </submittedName>
</protein>
<proteinExistence type="predicted"/>
<name>A0A0F8Z0N7_9ZZZZ</name>
<feature type="non-terminal residue" evidence="1">
    <location>
        <position position="198"/>
    </location>
</feature>